<evidence type="ECO:0000313" key="2">
    <source>
        <dbReference type="EMBL" id="KAG7365500.1"/>
    </source>
</evidence>
<comment type="caution">
    <text evidence="2">The sequence shown here is derived from an EMBL/GenBank/DDBJ whole genome shotgun (WGS) entry which is preliminary data.</text>
</comment>
<dbReference type="EMBL" id="JAGRRH010000009">
    <property type="protein sequence ID" value="KAG7365500.1"/>
    <property type="molecule type" value="Genomic_DNA"/>
</dbReference>
<dbReference type="Proteomes" id="UP000693970">
    <property type="component" value="Unassembled WGS sequence"/>
</dbReference>
<sequence>MFSATDVGSEAAIVEQSTRTDVSDALSVSLHDFSDAEPYAVPCFPVVASGSRQTLASTVSMVPDENSPPEATVLDDAQLEAEYTGRMIQKAVLAESISVRKVPNKSIILVSTLLFLVVTAVVIGMVLNADETDDVIGDDLSFCQIQHSCEQFSGIPVDVNGFELKQAIKEYLKNKAASPYGSRIFCWDVSQVTNLSFAFSVFDDESDPLYNPDYDDDLRYMFSGANAFNQDIGSWDVSYVTNMSYLFSGANVFDRDIGSWDVSRVTDMSHMFASTAAFDEGTVTWDLHEGGMFKNAHTFNQDIGSWDVSSVKDTSYMFAGAYVFNQDIGSWDVSNVRDMSWMFAGADAFNQDIGSWDVSGVIDMSWMFAYANAFDQDIRSWNISSVKDIGSMFGDEHAFNQDIGY</sequence>
<keyword evidence="1" id="KW-0472">Membrane</keyword>
<keyword evidence="1" id="KW-0812">Transmembrane</keyword>
<accession>A0A9K3Q029</accession>
<keyword evidence="3" id="KW-1185">Reference proteome</keyword>
<dbReference type="OrthoDB" id="198852at2759"/>
<evidence type="ECO:0000256" key="1">
    <source>
        <dbReference type="SAM" id="Phobius"/>
    </source>
</evidence>
<gene>
    <name evidence="2" type="ORF">IV203_038704</name>
</gene>
<protein>
    <submittedName>
        <fullName evidence="2">Fibronectin domain containing protein</fullName>
    </submittedName>
</protein>
<reference evidence="2" key="2">
    <citation type="submission" date="2021-04" db="EMBL/GenBank/DDBJ databases">
        <authorList>
            <person name="Podell S."/>
        </authorList>
    </citation>
    <scope>NUCLEOTIDE SEQUENCE</scope>
    <source>
        <strain evidence="2">Hildebrandi</strain>
    </source>
</reference>
<dbReference type="InterPro" id="IPR005046">
    <property type="entry name" value="DUF285"/>
</dbReference>
<name>A0A9K3Q029_9STRA</name>
<keyword evidence="1" id="KW-1133">Transmembrane helix</keyword>
<evidence type="ECO:0000313" key="3">
    <source>
        <dbReference type="Proteomes" id="UP000693970"/>
    </source>
</evidence>
<dbReference type="NCBIfam" id="TIGR02167">
    <property type="entry name" value="Liste_lipo_26"/>
    <property type="match status" value="3"/>
</dbReference>
<proteinExistence type="predicted"/>
<dbReference type="InterPro" id="IPR011889">
    <property type="entry name" value="Liste_lipo_26"/>
</dbReference>
<dbReference type="Pfam" id="PF03382">
    <property type="entry name" value="DUF285"/>
    <property type="match status" value="2"/>
</dbReference>
<reference evidence="2" key="1">
    <citation type="journal article" date="2021" name="Sci. Rep.">
        <title>Diploid genomic architecture of Nitzschia inconspicua, an elite biomass production diatom.</title>
        <authorList>
            <person name="Oliver A."/>
            <person name="Podell S."/>
            <person name="Pinowska A."/>
            <person name="Traller J.C."/>
            <person name="Smith S.R."/>
            <person name="McClure R."/>
            <person name="Beliaev A."/>
            <person name="Bohutskyi P."/>
            <person name="Hill E.A."/>
            <person name="Rabines A."/>
            <person name="Zheng H."/>
            <person name="Allen L.Z."/>
            <person name="Kuo A."/>
            <person name="Grigoriev I.V."/>
            <person name="Allen A.E."/>
            <person name="Hazlebeck D."/>
            <person name="Allen E.E."/>
        </authorList>
    </citation>
    <scope>NUCLEOTIDE SEQUENCE</scope>
    <source>
        <strain evidence="2">Hildebrandi</strain>
    </source>
</reference>
<organism evidence="2 3">
    <name type="scientific">Nitzschia inconspicua</name>
    <dbReference type="NCBI Taxonomy" id="303405"/>
    <lineage>
        <taxon>Eukaryota</taxon>
        <taxon>Sar</taxon>
        <taxon>Stramenopiles</taxon>
        <taxon>Ochrophyta</taxon>
        <taxon>Bacillariophyta</taxon>
        <taxon>Bacillariophyceae</taxon>
        <taxon>Bacillariophycidae</taxon>
        <taxon>Bacillariales</taxon>
        <taxon>Bacillariaceae</taxon>
        <taxon>Nitzschia</taxon>
    </lineage>
</organism>
<dbReference type="AlphaFoldDB" id="A0A9K3Q029"/>
<feature type="transmembrane region" description="Helical" evidence="1">
    <location>
        <begin position="107"/>
        <end position="127"/>
    </location>
</feature>